<feature type="transmembrane region" description="Helical" evidence="6">
    <location>
        <begin position="469"/>
        <end position="491"/>
    </location>
</feature>
<dbReference type="EMBL" id="CP109491">
    <property type="protein sequence ID" value="WUX38537.1"/>
    <property type="molecule type" value="Genomic_DNA"/>
</dbReference>
<evidence type="ECO:0000313" key="8">
    <source>
        <dbReference type="EMBL" id="WUX38537.1"/>
    </source>
</evidence>
<dbReference type="InterPro" id="IPR010090">
    <property type="entry name" value="Phage_tape_meas"/>
</dbReference>
<feature type="transmembrane region" description="Helical" evidence="6">
    <location>
        <begin position="500"/>
        <end position="519"/>
    </location>
</feature>
<evidence type="ECO:0000256" key="1">
    <source>
        <dbReference type="ARBA" id="ARBA00007074"/>
    </source>
</evidence>
<evidence type="ECO:0000256" key="2">
    <source>
        <dbReference type="ARBA" id="ARBA00022612"/>
    </source>
</evidence>
<dbReference type="PANTHER" id="PTHR37813:SF1">
    <property type="entry name" value="FELS-2 PROPHAGE PROTEIN"/>
    <property type="match status" value="1"/>
</dbReference>
<protein>
    <submittedName>
        <fullName evidence="8">Phage tail tape measure protein</fullName>
    </submittedName>
</protein>
<dbReference type="Proteomes" id="UP001431926">
    <property type="component" value="Chromosome"/>
</dbReference>
<keyword evidence="2" id="KW-1188">Viral release from host cell</keyword>
<name>A0ABZ1ZLZ6_STRAQ</name>
<evidence type="ECO:0000256" key="3">
    <source>
        <dbReference type="ARBA" id="ARBA00022670"/>
    </source>
</evidence>
<feature type="domain" description="NlpC/P60" evidence="7">
    <location>
        <begin position="927"/>
        <end position="1054"/>
    </location>
</feature>
<feature type="transmembrane region" description="Helical" evidence="6">
    <location>
        <begin position="525"/>
        <end position="546"/>
    </location>
</feature>
<gene>
    <name evidence="8" type="ORF">OG367_20845</name>
</gene>
<feature type="transmembrane region" description="Helical" evidence="6">
    <location>
        <begin position="435"/>
        <end position="457"/>
    </location>
</feature>
<reference evidence="8" key="1">
    <citation type="submission" date="2022-10" db="EMBL/GenBank/DDBJ databases">
        <title>The complete genomes of actinobacterial strains from the NBC collection.</title>
        <authorList>
            <person name="Joergensen T.S."/>
            <person name="Alvarez Arevalo M."/>
            <person name="Sterndorff E.B."/>
            <person name="Faurdal D."/>
            <person name="Vuksanovic O."/>
            <person name="Mourched A.-S."/>
            <person name="Charusanti P."/>
            <person name="Shaw S."/>
            <person name="Blin K."/>
            <person name="Weber T."/>
        </authorList>
    </citation>
    <scope>NUCLEOTIDE SEQUENCE</scope>
    <source>
        <strain evidence="8">NBC_01436</strain>
    </source>
</reference>
<keyword evidence="3" id="KW-0645">Protease</keyword>
<keyword evidence="6" id="KW-0472">Membrane</keyword>
<dbReference type="Pfam" id="PF10145">
    <property type="entry name" value="PhageMin_Tail"/>
    <property type="match status" value="1"/>
</dbReference>
<evidence type="ECO:0000256" key="4">
    <source>
        <dbReference type="ARBA" id="ARBA00022801"/>
    </source>
</evidence>
<comment type="similarity">
    <text evidence="1">Belongs to the peptidase C40 family.</text>
</comment>
<sequence>MPRAASVWLDVMPSMSEFRRELRRNLEEPVAQASARAGAQGGEGLMSGMKGKVLAGAAAVGIAAGAVLMKGLEEAVAKQKATGMLKAQLDLSAADAKKAGAAAGKLFAGTVTETIEEGAAAVKAIMASGLAPEKATTKQLAAIATKAQDLTTLFEVDLAQGANAAGQMVKTGLAKNATEAFDILTRGFQTMGPRADDLADTFNEYSTIFRALGLDAKTSMGLFSQGMQAGARDTDTVADALKEFQIRTTDGSTASADAFELLGMSAKKSTALFAAGGAGAAKGLQTVLDKLRGMEDPVERNAAAVGLFGTKAEDLGASLFALDPSKAVGDLGKVGGAAKRAGDDLRNNAGAKFEQFKRRGLMALGEVTAKYVLPPLEDFIEFIDRQAVPAVKAISGGFMAGVGWVKEYGLWFAPLAVAIGGVTLAMTASSIATGITIGVMSAYALMSRGIIAVTRGWAAAQALLNGVMALNPITLIIIGVVALGAALVVAYKKSETFRNIVNGVWSAIQTGWAALWAFLKPGIDALMVGLRAIGTAASWLWTTVLSPVFSGIGMAARILATIITVALVLPTVLALKMLGAIGSWLWDVALGPAFRGIGAGAMWLYTNGIKPAGTAGVAVFKALGAAGTWVWRNALQPAFQGIGSGAIWLYRNGIKPPIDAGAATLRALGAVGKAVWTSALQPAFRSIGAGASWLYNQAIKPPIDKARSLARSLGLAFEAGAKVVGDAMNSIKDKAKRPVAFVIDTVYNKGIRGVWNTVAGAFGAPKLDPFKGFARGGVLAGQSSYRDGDDQLVPLRRGEGIAVSEAMRDPYERKRLLAVNAAAMHGRSLRPFQGEGYARGGIFDWVKGAASKGVDLAKSGVGWLKDGMKASAVAGLNSVVKPLLNKISGSASLYRDMIRGVPERMVKEIVGYSGKADSKLGAAGVGGGTFKSALSWARTQAGKPYIWGGVGPAGFDCSGFLSAIENVIRGQAPNRRRWATGAFSGATAPAGWVLNARSPYQIGITNSGVGHTAGTLNGVNVESRGGDGVIVGGSARSYKSGLFTHRYGLKVRGYADGGRPRRGEVAVVGERGPELRVFDGSSRIIDNATSMRIAAQVGAGRVAGMALPLASQAPATPQGRTVVAAPRGQAPQGAGGDNYYFYPRTLDMTVGDLDALQRRKDALDRAGRPK</sequence>
<keyword evidence="9" id="KW-1185">Reference proteome</keyword>
<evidence type="ECO:0000313" key="9">
    <source>
        <dbReference type="Proteomes" id="UP001431926"/>
    </source>
</evidence>
<keyword evidence="5" id="KW-0788">Thiol protease</keyword>
<dbReference type="RefSeq" id="WP_329356973.1">
    <property type="nucleotide sequence ID" value="NZ_CP109490.1"/>
</dbReference>
<proteinExistence type="inferred from homology"/>
<dbReference type="PANTHER" id="PTHR37813">
    <property type="entry name" value="FELS-2 PROPHAGE PROTEIN"/>
    <property type="match status" value="1"/>
</dbReference>
<dbReference type="InterPro" id="IPR038765">
    <property type="entry name" value="Papain-like_cys_pep_sf"/>
</dbReference>
<evidence type="ECO:0000256" key="5">
    <source>
        <dbReference type="ARBA" id="ARBA00022807"/>
    </source>
</evidence>
<accession>A0ABZ1ZLZ6</accession>
<dbReference type="InterPro" id="IPR000064">
    <property type="entry name" value="NLP_P60_dom"/>
</dbReference>
<organism evidence="8 9">
    <name type="scientific">Streptomyces anulatus</name>
    <name type="common">Streptomyces chrysomallus</name>
    <dbReference type="NCBI Taxonomy" id="1892"/>
    <lineage>
        <taxon>Bacteria</taxon>
        <taxon>Bacillati</taxon>
        <taxon>Actinomycetota</taxon>
        <taxon>Actinomycetes</taxon>
        <taxon>Kitasatosporales</taxon>
        <taxon>Streptomycetaceae</taxon>
        <taxon>Streptomyces</taxon>
    </lineage>
</organism>
<dbReference type="PROSITE" id="PS51935">
    <property type="entry name" value="NLPC_P60"/>
    <property type="match status" value="1"/>
</dbReference>
<keyword evidence="6" id="KW-0812">Transmembrane</keyword>
<feature type="transmembrane region" description="Helical" evidence="6">
    <location>
        <begin position="408"/>
        <end position="428"/>
    </location>
</feature>
<dbReference type="Gene3D" id="3.90.1720.10">
    <property type="entry name" value="endopeptidase domain like (from Nostoc punctiforme)"/>
    <property type="match status" value="1"/>
</dbReference>
<dbReference type="SUPFAM" id="SSF54001">
    <property type="entry name" value="Cysteine proteinases"/>
    <property type="match status" value="1"/>
</dbReference>
<keyword evidence="4" id="KW-0378">Hydrolase</keyword>
<keyword evidence="6" id="KW-1133">Transmembrane helix</keyword>
<evidence type="ECO:0000256" key="6">
    <source>
        <dbReference type="SAM" id="Phobius"/>
    </source>
</evidence>
<evidence type="ECO:0000259" key="7">
    <source>
        <dbReference type="PROSITE" id="PS51935"/>
    </source>
</evidence>
<feature type="transmembrane region" description="Helical" evidence="6">
    <location>
        <begin position="558"/>
        <end position="578"/>
    </location>
</feature>